<dbReference type="OrthoDB" id="551302at2759"/>
<reference evidence="2 3" key="1">
    <citation type="submission" date="2015-07" db="EMBL/GenBank/DDBJ databases">
        <title>Draft Genome Sequence of Malassezia furfur CBS1878 and Malassezia pachydermatis CBS1879.</title>
        <authorList>
            <person name="Triana S."/>
            <person name="Ohm R."/>
            <person name="Gonzalez A."/>
            <person name="DeCock H."/>
            <person name="Restrepo S."/>
            <person name="Celis A."/>
        </authorList>
    </citation>
    <scope>NUCLEOTIDE SEQUENCE [LARGE SCALE GENOMIC DNA]</scope>
    <source>
        <strain evidence="2 3">CBS 1879</strain>
    </source>
</reference>
<keyword evidence="3" id="KW-1185">Reference proteome</keyword>
<dbReference type="AlphaFoldDB" id="A0A0M8MV12"/>
<dbReference type="PANTHER" id="PTHR12398:SF20">
    <property type="entry name" value="PROTEIN PHOSPHATASE 1 REGULATORY INHIBITOR SUBUNIT 2"/>
    <property type="match status" value="1"/>
</dbReference>
<dbReference type="STRING" id="77020.A0A0M8MV12"/>
<evidence type="ECO:0000256" key="1">
    <source>
        <dbReference type="SAM" id="MobiDB-lite"/>
    </source>
</evidence>
<dbReference type="Proteomes" id="UP000037751">
    <property type="component" value="Unassembled WGS sequence"/>
</dbReference>
<accession>A0A0M8MV12</accession>
<sequence>MTTTRHEPVPSASAPTPRGILKQSKPKDGMNVSHLHWDEENLQENQQDLDNTPARMIVDEPKTPFVHNTQAPPLELEDFQLDASAPSIQETTKTNTIANARGSQVPCEVTPASERVTVPKPPLAPIDLSKLDEAERAEVEAEEARHAEFDRKRHKLYDNEGGALKMAMKMPIEDEEEEES</sequence>
<dbReference type="GO" id="GO:0004864">
    <property type="term" value="F:protein phosphatase inhibitor activity"/>
    <property type="evidence" value="ECO:0007669"/>
    <property type="project" value="InterPro"/>
</dbReference>
<proteinExistence type="predicted"/>
<dbReference type="RefSeq" id="XP_017992516.1">
    <property type="nucleotide sequence ID" value="XM_018135220.1"/>
</dbReference>
<dbReference type="PANTHER" id="PTHR12398">
    <property type="entry name" value="PROTEIN PHOSPHATASE INHIBITOR"/>
    <property type="match status" value="1"/>
</dbReference>
<gene>
    <name evidence="2" type="ORF">Malapachy_0705</name>
</gene>
<protein>
    <submittedName>
        <fullName evidence="2">Ipp-2 domain-containing protein</fullName>
    </submittedName>
</protein>
<feature type="region of interest" description="Disordered" evidence="1">
    <location>
        <begin position="1"/>
        <end position="32"/>
    </location>
</feature>
<dbReference type="EMBL" id="LGAV01000003">
    <property type="protein sequence ID" value="KOS14884.1"/>
    <property type="molecule type" value="Genomic_DNA"/>
</dbReference>
<dbReference type="Pfam" id="PF04979">
    <property type="entry name" value="IPP-2"/>
    <property type="match status" value="1"/>
</dbReference>
<evidence type="ECO:0000313" key="3">
    <source>
        <dbReference type="Proteomes" id="UP000037751"/>
    </source>
</evidence>
<name>A0A0M8MV12_9BASI</name>
<evidence type="ECO:0000313" key="2">
    <source>
        <dbReference type="EMBL" id="KOS14884.1"/>
    </source>
</evidence>
<organism evidence="2 3">
    <name type="scientific">Malassezia pachydermatis</name>
    <dbReference type="NCBI Taxonomy" id="77020"/>
    <lineage>
        <taxon>Eukaryota</taxon>
        <taxon>Fungi</taxon>
        <taxon>Dikarya</taxon>
        <taxon>Basidiomycota</taxon>
        <taxon>Ustilaginomycotina</taxon>
        <taxon>Malasseziomycetes</taxon>
        <taxon>Malasseziales</taxon>
        <taxon>Malasseziaceae</taxon>
        <taxon>Malassezia</taxon>
    </lineage>
</organism>
<dbReference type="GeneID" id="28727095"/>
<dbReference type="InterPro" id="IPR007062">
    <property type="entry name" value="PPI-2"/>
</dbReference>
<comment type="caution">
    <text evidence="2">The sequence shown here is derived from an EMBL/GenBank/DDBJ whole genome shotgun (WGS) entry which is preliminary data.</text>
</comment>
<dbReference type="GO" id="GO:0009966">
    <property type="term" value="P:regulation of signal transduction"/>
    <property type="evidence" value="ECO:0007669"/>
    <property type="project" value="InterPro"/>
</dbReference>
<dbReference type="VEuPathDB" id="FungiDB:Malapachy_0705"/>